<comment type="similarity">
    <text evidence="1">Belongs to the bacterial solute-binding protein 8 family.</text>
</comment>
<gene>
    <name evidence="4" type="ORF">H9624_08950</name>
</gene>
<keyword evidence="2" id="KW-0732">Signal</keyword>
<evidence type="ECO:0000259" key="3">
    <source>
        <dbReference type="PROSITE" id="PS50983"/>
    </source>
</evidence>
<evidence type="ECO:0000256" key="2">
    <source>
        <dbReference type="SAM" id="SignalP"/>
    </source>
</evidence>
<evidence type="ECO:0000313" key="5">
    <source>
        <dbReference type="Proteomes" id="UP000661894"/>
    </source>
</evidence>
<dbReference type="PANTHER" id="PTHR30535">
    <property type="entry name" value="VITAMIN B12-BINDING PROTEIN"/>
    <property type="match status" value="1"/>
</dbReference>
<organism evidence="4 5">
    <name type="scientific">Oceanitalea stevensii</name>
    <dbReference type="NCBI Taxonomy" id="2763072"/>
    <lineage>
        <taxon>Bacteria</taxon>
        <taxon>Bacillati</taxon>
        <taxon>Actinomycetota</taxon>
        <taxon>Actinomycetes</taxon>
        <taxon>Micrococcales</taxon>
        <taxon>Bogoriellaceae</taxon>
        <taxon>Georgenia</taxon>
    </lineage>
</organism>
<dbReference type="InterPro" id="IPR050902">
    <property type="entry name" value="ABC_Transporter_SBP"/>
</dbReference>
<name>A0ABR8Z295_9MICO</name>
<accession>A0ABR8Z295</accession>
<dbReference type="Gene3D" id="3.40.50.1980">
    <property type="entry name" value="Nitrogenase molybdenum iron protein domain"/>
    <property type="match status" value="2"/>
</dbReference>
<feature type="chain" id="PRO_5046344583" evidence="2">
    <location>
        <begin position="24"/>
        <end position="383"/>
    </location>
</feature>
<dbReference type="EMBL" id="JACSPO010000004">
    <property type="protein sequence ID" value="MBD8062451.1"/>
    <property type="molecule type" value="Genomic_DNA"/>
</dbReference>
<proteinExistence type="inferred from homology"/>
<dbReference type="PANTHER" id="PTHR30535:SF4">
    <property type="entry name" value="HEMIN-BINDING PERIPLASMIC PROTEIN HMUT"/>
    <property type="match status" value="1"/>
</dbReference>
<dbReference type="PROSITE" id="PS51257">
    <property type="entry name" value="PROKAR_LIPOPROTEIN"/>
    <property type="match status" value="1"/>
</dbReference>
<dbReference type="Proteomes" id="UP000661894">
    <property type="component" value="Unassembled WGS sequence"/>
</dbReference>
<evidence type="ECO:0000313" key="4">
    <source>
        <dbReference type="EMBL" id="MBD8062451.1"/>
    </source>
</evidence>
<comment type="caution">
    <text evidence="4">The sequence shown here is derived from an EMBL/GenBank/DDBJ whole genome shotgun (WGS) entry which is preliminary data.</text>
</comment>
<sequence length="383" mass="38861">MTRLPARLALAVAATALALTACGAQPTEETPVADVTAPSVSGAPAGEPVQACGAPVEGFAVTHDHNGEPLPERTSSGDASLLTEPTSAVVADDTIEPVATAPAQQLPVTVESCDGAVVEVADTSRILAVDLYGTLAEIVFSLGLGDNVIGRDTSTGFPEAADLPVVTPGAHDLNAEAILALNPSVVLTDKTIGPTDVQLQLRDAGIPVIFFDDTRSMDTIPTHIRAVAGALGVPDAGEELVARTQQEITAALDDAPTGAQSPTVAFLYLRGGMVQLLGGPGSGADSLIRAIGARDVGTEAGLERPFTQISAETMISVQPDVLLLMSAGLESVGGPEGLSLVPGLAQTEAVADGRVVDVDDTVLLSFGPRTGRVVTALAEAVYE</sequence>
<dbReference type="InterPro" id="IPR002491">
    <property type="entry name" value="ABC_transptr_periplasmic_BD"/>
</dbReference>
<dbReference type="Pfam" id="PF01497">
    <property type="entry name" value="Peripla_BP_2"/>
    <property type="match status" value="1"/>
</dbReference>
<dbReference type="PROSITE" id="PS50983">
    <property type="entry name" value="FE_B12_PBP"/>
    <property type="match status" value="1"/>
</dbReference>
<reference evidence="4 5" key="1">
    <citation type="submission" date="2020-08" db="EMBL/GenBank/DDBJ databases">
        <title>A Genomic Blueprint of the Chicken Gut Microbiome.</title>
        <authorList>
            <person name="Gilroy R."/>
            <person name="Ravi A."/>
            <person name="Getino M."/>
            <person name="Pursley I."/>
            <person name="Horton D.L."/>
            <person name="Alikhan N.-F."/>
            <person name="Baker D."/>
            <person name="Gharbi K."/>
            <person name="Hall N."/>
            <person name="Watson M."/>
            <person name="Adriaenssens E.M."/>
            <person name="Foster-Nyarko E."/>
            <person name="Jarju S."/>
            <person name="Secka A."/>
            <person name="Antonio M."/>
            <person name="Oren A."/>
            <person name="Chaudhuri R."/>
            <person name="La Ragione R.M."/>
            <person name="Hildebrand F."/>
            <person name="Pallen M.J."/>
        </authorList>
    </citation>
    <scope>NUCLEOTIDE SEQUENCE [LARGE SCALE GENOMIC DNA]</scope>
    <source>
        <strain evidence="4 5">Sa1BUA1</strain>
    </source>
</reference>
<keyword evidence="5" id="KW-1185">Reference proteome</keyword>
<dbReference type="SUPFAM" id="SSF53807">
    <property type="entry name" value="Helical backbone' metal receptor"/>
    <property type="match status" value="1"/>
</dbReference>
<feature type="domain" description="Fe/B12 periplasmic-binding" evidence="3">
    <location>
        <begin position="127"/>
        <end position="383"/>
    </location>
</feature>
<dbReference type="RefSeq" id="WP_251839563.1">
    <property type="nucleotide sequence ID" value="NZ_JACSPO010000004.1"/>
</dbReference>
<protein>
    <submittedName>
        <fullName evidence="4">ABC transporter substrate-binding protein</fullName>
    </submittedName>
</protein>
<feature type="signal peptide" evidence="2">
    <location>
        <begin position="1"/>
        <end position="23"/>
    </location>
</feature>
<evidence type="ECO:0000256" key="1">
    <source>
        <dbReference type="ARBA" id="ARBA00008814"/>
    </source>
</evidence>